<keyword evidence="2 4" id="KW-0863">Zinc-finger</keyword>
<keyword evidence="1" id="KW-0479">Metal-binding</keyword>
<feature type="compositionally biased region" description="Acidic residues" evidence="5">
    <location>
        <begin position="229"/>
        <end position="243"/>
    </location>
</feature>
<gene>
    <name evidence="7" type="ORF">LTR05_001910</name>
</gene>
<keyword evidence="3" id="KW-0862">Zinc</keyword>
<dbReference type="PROSITE" id="PS01359">
    <property type="entry name" value="ZF_PHD_1"/>
    <property type="match status" value="1"/>
</dbReference>
<evidence type="ECO:0000256" key="3">
    <source>
        <dbReference type="ARBA" id="ARBA00022833"/>
    </source>
</evidence>
<dbReference type="PANTHER" id="PTHR14296:SF3">
    <property type="entry name" value="DIKAR, ISOFORM F"/>
    <property type="match status" value="1"/>
</dbReference>
<feature type="compositionally biased region" description="Low complexity" evidence="5">
    <location>
        <begin position="706"/>
        <end position="721"/>
    </location>
</feature>
<dbReference type="SUPFAM" id="SSF57903">
    <property type="entry name" value="FYVE/PHD zinc finger"/>
    <property type="match status" value="1"/>
</dbReference>
<evidence type="ECO:0000256" key="4">
    <source>
        <dbReference type="PROSITE-ProRule" id="PRU00146"/>
    </source>
</evidence>
<feature type="compositionally biased region" description="Polar residues" evidence="5">
    <location>
        <begin position="685"/>
        <end position="704"/>
    </location>
</feature>
<evidence type="ECO:0000256" key="2">
    <source>
        <dbReference type="ARBA" id="ARBA00022771"/>
    </source>
</evidence>
<feature type="region of interest" description="Disordered" evidence="5">
    <location>
        <begin position="655"/>
        <end position="912"/>
    </location>
</feature>
<dbReference type="PANTHER" id="PTHR14296">
    <property type="entry name" value="REMODELING AND SPACING FACTOR 1"/>
    <property type="match status" value="1"/>
</dbReference>
<dbReference type="InterPro" id="IPR001965">
    <property type="entry name" value="Znf_PHD"/>
</dbReference>
<organism evidence="7 8">
    <name type="scientific">Lithohypha guttulata</name>
    <dbReference type="NCBI Taxonomy" id="1690604"/>
    <lineage>
        <taxon>Eukaryota</taxon>
        <taxon>Fungi</taxon>
        <taxon>Dikarya</taxon>
        <taxon>Ascomycota</taxon>
        <taxon>Pezizomycotina</taxon>
        <taxon>Eurotiomycetes</taxon>
        <taxon>Chaetothyriomycetidae</taxon>
        <taxon>Chaetothyriales</taxon>
        <taxon>Trichomeriaceae</taxon>
        <taxon>Lithohypha</taxon>
    </lineage>
</organism>
<keyword evidence="8" id="KW-1185">Reference proteome</keyword>
<feature type="region of interest" description="Disordered" evidence="5">
    <location>
        <begin position="190"/>
        <end position="266"/>
    </location>
</feature>
<dbReference type="Pfam" id="PF00628">
    <property type="entry name" value="PHD"/>
    <property type="match status" value="1"/>
</dbReference>
<feature type="compositionally biased region" description="Basic residues" evidence="5">
    <location>
        <begin position="201"/>
        <end position="225"/>
    </location>
</feature>
<evidence type="ECO:0000256" key="1">
    <source>
        <dbReference type="ARBA" id="ARBA00022723"/>
    </source>
</evidence>
<evidence type="ECO:0000259" key="6">
    <source>
        <dbReference type="PROSITE" id="PS50016"/>
    </source>
</evidence>
<dbReference type="AlphaFoldDB" id="A0AAN7YAZ1"/>
<feature type="compositionally biased region" description="Polar residues" evidence="5">
    <location>
        <begin position="748"/>
        <end position="789"/>
    </location>
</feature>
<protein>
    <recommendedName>
        <fullName evidence="6">PHD-type domain-containing protein</fullName>
    </recommendedName>
</protein>
<dbReference type="InterPro" id="IPR011011">
    <property type="entry name" value="Znf_FYVE_PHD"/>
</dbReference>
<feature type="region of interest" description="Disordered" evidence="5">
    <location>
        <begin position="412"/>
        <end position="436"/>
    </location>
</feature>
<accession>A0AAN7YAZ1</accession>
<reference evidence="7 8" key="1">
    <citation type="submission" date="2023-08" db="EMBL/GenBank/DDBJ databases">
        <title>Black Yeasts Isolated from many extreme environments.</title>
        <authorList>
            <person name="Coleine C."/>
            <person name="Stajich J.E."/>
            <person name="Selbmann L."/>
        </authorList>
    </citation>
    <scope>NUCLEOTIDE SEQUENCE [LARGE SCALE GENOMIC DNA]</scope>
    <source>
        <strain evidence="7 8">CCFEE 5910</strain>
    </source>
</reference>
<feature type="compositionally biased region" description="Polar residues" evidence="5">
    <location>
        <begin position="527"/>
        <end position="541"/>
    </location>
</feature>
<feature type="compositionally biased region" description="Polar residues" evidence="5">
    <location>
        <begin position="798"/>
        <end position="834"/>
    </location>
</feature>
<comment type="caution">
    <text evidence="7">The sequence shown here is derived from an EMBL/GenBank/DDBJ whole genome shotgun (WGS) entry which is preliminary data.</text>
</comment>
<dbReference type="SMART" id="SM00249">
    <property type="entry name" value="PHD"/>
    <property type="match status" value="1"/>
</dbReference>
<feature type="region of interest" description="Disordered" evidence="5">
    <location>
        <begin position="516"/>
        <end position="553"/>
    </location>
</feature>
<evidence type="ECO:0000313" key="7">
    <source>
        <dbReference type="EMBL" id="KAK5091725.1"/>
    </source>
</evidence>
<dbReference type="GO" id="GO:0031213">
    <property type="term" value="C:RSF complex"/>
    <property type="evidence" value="ECO:0007669"/>
    <property type="project" value="InterPro"/>
</dbReference>
<feature type="domain" description="PHD-type" evidence="6">
    <location>
        <begin position="455"/>
        <end position="511"/>
    </location>
</feature>
<proteinExistence type="predicted"/>
<dbReference type="PROSITE" id="PS50016">
    <property type="entry name" value="ZF_PHD_2"/>
    <property type="match status" value="1"/>
</dbReference>
<feature type="compositionally biased region" description="Polar residues" evidence="5">
    <location>
        <begin position="877"/>
        <end position="887"/>
    </location>
</feature>
<dbReference type="Proteomes" id="UP001309876">
    <property type="component" value="Unassembled WGS sequence"/>
</dbReference>
<dbReference type="InterPro" id="IPR013083">
    <property type="entry name" value="Znf_RING/FYVE/PHD"/>
</dbReference>
<dbReference type="Gene3D" id="3.30.40.10">
    <property type="entry name" value="Zinc/RING finger domain, C3HC4 (zinc finger)"/>
    <property type="match status" value="1"/>
</dbReference>
<feature type="compositionally biased region" description="Low complexity" evidence="5">
    <location>
        <begin position="859"/>
        <end position="876"/>
    </location>
</feature>
<evidence type="ECO:0000313" key="8">
    <source>
        <dbReference type="Proteomes" id="UP001309876"/>
    </source>
</evidence>
<evidence type="ECO:0000256" key="5">
    <source>
        <dbReference type="SAM" id="MobiDB-lite"/>
    </source>
</evidence>
<dbReference type="InterPro" id="IPR019786">
    <property type="entry name" value="Zinc_finger_PHD-type_CS"/>
</dbReference>
<dbReference type="GO" id="GO:0008270">
    <property type="term" value="F:zinc ion binding"/>
    <property type="evidence" value="ECO:0007669"/>
    <property type="project" value="UniProtKB-KW"/>
</dbReference>
<dbReference type="GO" id="GO:0006355">
    <property type="term" value="P:regulation of DNA-templated transcription"/>
    <property type="evidence" value="ECO:0007669"/>
    <property type="project" value="InterPro"/>
</dbReference>
<dbReference type="EMBL" id="JAVRRJ010000001">
    <property type="protein sequence ID" value="KAK5091725.1"/>
    <property type="molecule type" value="Genomic_DNA"/>
</dbReference>
<name>A0AAN7YAZ1_9EURO</name>
<feature type="compositionally biased region" description="Low complexity" evidence="5">
    <location>
        <begin position="673"/>
        <end position="682"/>
    </location>
</feature>
<feature type="compositionally biased region" description="Basic and acidic residues" evidence="5">
    <location>
        <begin position="419"/>
        <end position="430"/>
    </location>
</feature>
<dbReference type="InterPro" id="IPR028938">
    <property type="entry name" value="Rsf1-like"/>
</dbReference>
<dbReference type="InterPro" id="IPR019787">
    <property type="entry name" value="Znf_PHD-finger"/>
</dbReference>
<sequence>MPRKRSHDEMVAVESPTERPQEVSMLSKIRNMWEFASLCEWLHIFGEACKLPHVDIEDLEQECMKSEISHLLEEIGYKLVNWLSSRRDINLENWDLNVRRQIEYRAPNVHHPYGQEEEPNKFRDFHVFTKIRVLHQLTVLTFWNPEKIRQLFPQEKEMDQFLDWNTHPVGWDRQDRTYYDFQFARRLYRRTDPPIPEPTKKTKSKYTSKKAQSQRRQSRASKRRKISDAEDGDTEMGDAEDTMDETKIEDETTIMKPQQEEDDPEKLDTFGGYKFECVAVTLEDYNAFLATIAKSKDENERNLKAYIEEDILPALQAQEEKRQRKVEARLREIQMQEKMHGAKRSGRLAAKQAQELEQQEAARKAKERADLEARELRDRAMQYKMEDERRSRMVTREQRIAQRELQRMRMEEELAQDSAEEKRIEEEGARSSRHLKERIQQRKKELEQWDGEDWSFDCSGCGQHGKNFDDGEHSIACERCNVWQHSKCLGVSQATAERDDFNFVCEDCKRREEEASRPKISLKFKVGQSSSPPQHAQTSATVPRMEQGDESSFKQKLVSVDVPAVNSTGPPPASGVALNGQIYPAPVSARPIQSAPTQVAQPTAQPSVPTYATQDTNGQTLYMNGGSNYRSNHFSAYPPQGQLLGGVRDQNLYSQTTHQQSSGPLDYQAAPNSSQPFSSQPFLRPTSSHSQTPRPASSHSQAHIYSSPVRPRIPSPIVNRPTMSPTQGNPDVGPIAGVPGSSPPLRQAQISTPYTNGQHINGNVIQSTPQQRDSSYNSSFSGSQTQPMSGLSPVKQRVSPSPMSQPSLIPQKQRAYQTPSSSFNNPHNVRSVSGTPIFPPAENLAPSPQQLNREPVPTPSKQSPPSSQSQSQPQVQLMNNGAVSSQHGPLPGTPLQPPYEEKPKIPEPSTVQ</sequence>